<accession>A0ABN6KC10</accession>
<organism evidence="1 2">
    <name type="scientific">Leptospira kobayashii</name>
    <dbReference type="NCBI Taxonomy" id="1917830"/>
    <lineage>
        <taxon>Bacteria</taxon>
        <taxon>Pseudomonadati</taxon>
        <taxon>Spirochaetota</taxon>
        <taxon>Spirochaetia</taxon>
        <taxon>Leptospirales</taxon>
        <taxon>Leptospiraceae</taxon>
        <taxon>Leptospira</taxon>
    </lineage>
</organism>
<keyword evidence="2" id="KW-1185">Reference proteome</keyword>
<dbReference type="RefSeq" id="WP_109020753.1">
    <property type="nucleotide sequence ID" value="NZ_AP025028.1"/>
</dbReference>
<protein>
    <recommendedName>
        <fullName evidence="3">Lipoprotein</fullName>
    </recommendedName>
</protein>
<sequence>MKLVSISLLSLLLLNCSLEPDNAKYVGIYQYIHDLESGEVSHIKLEIQNQLIIGTYYGISDDFDPAREAYLPGYFYTKMENLSIKNGNISYSINLHENEIYNKEIPISYRLNDKLPVTYKKWIENSNPDKLITQNYKGEILEDRIKLKIIGEDAGIQDELVFLKQNSKVRR</sequence>
<reference evidence="1 2" key="1">
    <citation type="submission" date="2021-08" db="EMBL/GenBank/DDBJ databases">
        <title>Complete genome sequence of Leptospira kobayashii strain E30.</title>
        <authorList>
            <person name="Nakao R."/>
            <person name="Nakamura S."/>
            <person name="Masuzawa T."/>
            <person name="Koizumi N."/>
        </authorList>
    </citation>
    <scope>NUCLEOTIDE SEQUENCE [LARGE SCALE GENOMIC DNA]</scope>
    <source>
        <strain evidence="1 2">E30</strain>
    </source>
</reference>
<evidence type="ECO:0008006" key="3">
    <source>
        <dbReference type="Google" id="ProtNLM"/>
    </source>
</evidence>
<evidence type="ECO:0000313" key="2">
    <source>
        <dbReference type="Proteomes" id="UP000245263"/>
    </source>
</evidence>
<gene>
    <name evidence="1" type="ORF">LPTSP3_g07440</name>
</gene>
<dbReference type="EMBL" id="AP025028">
    <property type="protein sequence ID" value="BDA77814.1"/>
    <property type="molecule type" value="Genomic_DNA"/>
</dbReference>
<name>A0ABN6KC10_9LEPT</name>
<dbReference type="Proteomes" id="UP000245263">
    <property type="component" value="Chromosome 1"/>
</dbReference>
<proteinExistence type="predicted"/>
<evidence type="ECO:0000313" key="1">
    <source>
        <dbReference type="EMBL" id="BDA77814.1"/>
    </source>
</evidence>